<keyword evidence="1" id="KW-0732">Signal</keyword>
<gene>
    <name evidence="2" type="ORF">FG382_21235</name>
</gene>
<dbReference type="AlphaFoldDB" id="A0A544STC5"/>
<dbReference type="PROSITE" id="PS51257">
    <property type="entry name" value="PROKAR_LIPOPROTEIN"/>
    <property type="match status" value="1"/>
</dbReference>
<dbReference type="NCBIfam" id="TIGR02122">
    <property type="entry name" value="TRAP_TAXI"/>
    <property type="match status" value="1"/>
</dbReference>
<dbReference type="Pfam" id="PF16868">
    <property type="entry name" value="NMT1_3"/>
    <property type="match status" value="1"/>
</dbReference>
<dbReference type="PANTHER" id="PTHR42941:SF1">
    <property type="entry name" value="SLL1037 PROTEIN"/>
    <property type="match status" value="1"/>
</dbReference>
<proteinExistence type="predicted"/>
<accession>A0A544STC5</accession>
<evidence type="ECO:0000313" key="2">
    <source>
        <dbReference type="EMBL" id="TQR08474.1"/>
    </source>
</evidence>
<dbReference type="EMBL" id="VDGH01000016">
    <property type="protein sequence ID" value="TQR08474.1"/>
    <property type="molecule type" value="Genomic_DNA"/>
</dbReference>
<feature type="signal peptide" evidence="1">
    <location>
        <begin position="1"/>
        <end position="21"/>
    </location>
</feature>
<dbReference type="InterPro" id="IPR011852">
    <property type="entry name" value="TRAP_TAXI"/>
</dbReference>
<comment type="caution">
    <text evidence="2">The sequence shown here is derived from an EMBL/GenBank/DDBJ whole genome shotgun (WGS) entry which is preliminary data.</text>
</comment>
<protein>
    <submittedName>
        <fullName evidence="2">TAXI family TRAP transporter solute-binding subunit</fullName>
    </submittedName>
</protein>
<dbReference type="PANTHER" id="PTHR42941">
    <property type="entry name" value="SLL1037 PROTEIN"/>
    <property type="match status" value="1"/>
</dbReference>
<dbReference type="OrthoDB" id="9776669at2"/>
<reference evidence="2 3" key="1">
    <citation type="submission" date="2019-05" db="EMBL/GenBank/DDBJ databases">
        <title>Psychrobacillus vulpis sp. nov., a new species isolated from feces of a red fox that inhabits in The Tablas de Daimiel Natural Park, Albacete, Spain.</title>
        <authorList>
            <person name="Rodriguez M."/>
            <person name="Reina J.C."/>
            <person name="Bejar V."/>
            <person name="Llamas I."/>
        </authorList>
    </citation>
    <scope>NUCLEOTIDE SEQUENCE [LARGE SCALE GENOMIC DNA]</scope>
    <source>
        <strain evidence="2 3">NEAU-3TGS17</strain>
    </source>
</reference>
<dbReference type="Proteomes" id="UP000317316">
    <property type="component" value="Unassembled WGS sequence"/>
</dbReference>
<organism evidence="2 3">
    <name type="scientific">Psychrobacillus lasiicapitis</name>
    <dbReference type="NCBI Taxonomy" id="1636719"/>
    <lineage>
        <taxon>Bacteria</taxon>
        <taxon>Bacillati</taxon>
        <taxon>Bacillota</taxon>
        <taxon>Bacilli</taxon>
        <taxon>Bacillales</taxon>
        <taxon>Bacillaceae</taxon>
        <taxon>Psychrobacillus</taxon>
    </lineage>
</organism>
<dbReference type="Gene3D" id="3.40.190.10">
    <property type="entry name" value="Periplasmic binding protein-like II"/>
    <property type="match status" value="2"/>
</dbReference>
<dbReference type="RefSeq" id="WP_142540857.1">
    <property type="nucleotide sequence ID" value="NZ_BMIE01000001.1"/>
</dbReference>
<sequence>MKKKQLNLLVLLSLFALLVLAACGSTDSGSSDSSTDSKSGEETGKKKEDYKFLSILTGGVQGTYYPLGGTFADLISKETGIKTTAEVSQASAANMTALQEGTQEIAFVQTDIAYYATEGKFMFEGNKIDTISALGSLYPETVQLVTTDKTGIKSFADLKGKKISVGAPGSGTYANAEQLLEIHGITMDDIEPQNLDFGESQDSLQAGQIDAAFITAGTPTGAVEALNAVANVLIIPVEDVKADELIEKYPYYAKDVVPAGTYGLTSDVPTVSVGAMLAVSNELPEDLVYEMTKAIYDNASSITHPKGQYIKAETGLDGIGIPVHPGAQKYFDEVNK</sequence>
<evidence type="ECO:0000256" key="1">
    <source>
        <dbReference type="SAM" id="SignalP"/>
    </source>
</evidence>
<feature type="chain" id="PRO_5039174088" evidence="1">
    <location>
        <begin position="22"/>
        <end position="336"/>
    </location>
</feature>
<dbReference type="SUPFAM" id="SSF53850">
    <property type="entry name" value="Periplasmic binding protein-like II"/>
    <property type="match status" value="1"/>
</dbReference>
<dbReference type="CDD" id="cd13567">
    <property type="entry name" value="PBP2_TtGluBP"/>
    <property type="match status" value="1"/>
</dbReference>
<keyword evidence="3" id="KW-1185">Reference proteome</keyword>
<evidence type="ECO:0000313" key="3">
    <source>
        <dbReference type="Proteomes" id="UP000317316"/>
    </source>
</evidence>
<name>A0A544STC5_9BACI</name>